<dbReference type="PANTHER" id="PTHR11606">
    <property type="entry name" value="GLUTAMATE DEHYDROGENASE"/>
    <property type="match status" value="1"/>
</dbReference>
<evidence type="ECO:0000256" key="1">
    <source>
        <dbReference type="ARBA" id="ARBA00006382"/>
    </source>
</evidence>
<dbReference type="InterPro" id="IPR006096">
    <property type="entry name" value="Glu/Leu/Phe/Val/Trp_DH_C"/>
</dbReference>
<proteinExistence type="inferred from homology"/>
<dbReference type="Pfam" id="PF02812">
    <property type="entry name" value="ELFV_dehydrog_N"/>
    <property type="match status" value="1"/>
</dbReference>
<dbReference type="Pfam" id="PF00208">
    <property type="entry name" value="ELFV_dehydrog"/>
    <property type="match status" value="1"/>
</dbReference>
<dbReference type="InterPro" id="IPR046346">
    <property type="entry name" value="Aminoacid_DH-like_N_sf"/>
</dbReference>
<dbReference type="SUPFAM" id="SSF51735">
    <property type="entry name" value="NAD(P)-binding Rossmann-fold domains"/>
    <property type="match status" value="1"/>
</dbReference>
<dbReference type="InterPro" id="IPR006097">
    <property type="entry name" value="Glu/Leu/Phe/Val/Trp_DH_dimer"/>
</dbReference>
<dbReference type="PRINTS" id="PR00082">
    <property type="entry name" value="GLFDHDRGNASE"/>
</dbReference>
<dbReference type="InterPro" id="IPR033922">
    <property type="entry name" value="NAD_bind_Glu_DH"/>
</dbReference>
<dbReference type="SUPFAM" id="SSF53223">
    <property type="entry name" value="Aminoacid dehydrogenase-like, N-terminal domain"/>
    <property type="match status" value="1"/>
</dbReference>
<dbReference type="InterPro" id="IPR006095">
    <property type="entry name" value="Glu/Leu/Phe/Val/Trp_DH"/>
</dbReference>
<dbReference type="AlphaFoldDB" id="A0A6C0IY27"/>
<dbReference type="PIRSF" id="PIRSF000185">
    <property type="entry name" value="Glu_DH"/>
    <property type="match status" value="1"/>
</dbReference>
<name>A0A6C0IY27_9ZZZZ</name>
<dbReference type="GO" id="GO:0004352">
    <property type="term" value="F:glutamate dehydrogenase (NAD+) activity"/>
    <property type="evidence" value="ECO:0007669"/>
    <property type="project" value="TreeGrafter"/>
</dbReference>
<dbReference type="PANTHER" id="PTHR11606:SF13">
    <property type="entry name" value="GLUTAMATE DEHYDROGENASE 1, MITOCHONDRIAL"/>
    <property type="match status" value="1"/>
</dbReference>
<dbReference type="GO" id="GO:0006538">
    <property type="term" value="P:L-glutamate catabolic process"/>
    <property type="evidence" value="ECO:0007669"/>
    <property type="project" value="TreeGrafter"/>
</dbReference>
<dbReference type="CDD" id="cd01076">
    <property type="entry name" value="NAD_bind_1_Glu_DH"/>
    <property type="match status" value="1"/>
</dbReference>
<organism evidence="4">
    <name type="scientific">viral metagenome</name>
    <dbReference type="NCBI Taxonomy" id="1070528"/>
    <lineage>
        <taxon>unclassified sequences</taxon>
        <taxon>metagenomes</taxon>
        <taxon>organismal metagenomes</taxon>
    </lineage>
</organism>
<dbReference type="InterPro" id="IPR033524">
    <property type="entry name" value="Glu/Leu/Phe/Val_DH_AS"/>
</dbReference>
<protein>
    <recommendedName>
        <fullName evidence="3">Glutamate/phenylalanine/leucine/valine/L-tryptophan dehydrogenase C-terminal domain-containing protein</fullName>
    </recommendedName>
</protein>
<evidence type="ECO:0000313" key="4">
    <source>
        <dbReference type="EMBL" id="QHT97335.1"/>
    </source>
</evidence>
<evidence type="ECO:0000259" key="3">
    <source>
        <dbReference type="SMART" id="SM00839"/>
    </source>
</evidence>
<dbReference type="PROSITE" id="PS00074">
    <property type="entry name" value="GLFV_DEHYDROGENASE"/>
    <property type="match status" value="1"/>
</dbReference>
<dbReference type="InterPro" id="IPR014362">
    <property type="entry name" value="Glu_DH"/>
</dbReference>
<accession>A0A6C0IY27</accession>
<dbReference type="SMART" id="SM00839">
    <property type="entry name" value="ELFV_dehydrog"/>
    <property type="match status" value="1"/>
</dbReference>
<comment type="similarity">
    <text evidence="1">Belongs to the Glu/Leu/Phe/Val dehydrogenases family.</text>
</comment>
<dbReference type="InterPro" id="IPR036291">
    <property type="entry name" value="NAD(P)-bd_dom_sf"/>
</dbReference>
<dbReference type="EMBL" id="MN740275">
    <property type="protein sequence ID" value="QHT97335.1"/>
    <property type="molecule type" value="Genomic_DNA"/>
</dbReference>
<evidence type="ECO:0000256" key="2">
    <source>
        <dbReference type="ARBA" id="ARBA00023002"/>
    </source>
</evidence>
<sequence>MTSNLYELVLKQYEETSLIYDIDKDIKSYLTFPKNEIIVSYPIRLDNGEIEMIKAYRVQHNNILGPFKGGIRFSDDVCLDEIKSLAFWMTLKCSLQNIPFGGAKGGIKINPYNYSRNELEKISKEYSTNMFKYIGENRDIPAPDLGTNSQIMDWMTDAYQKKAQSHNNAVFTGKSICCGGSEGREQATGYGVVECIKLWAKANTINLCGKTYIVQGYGNVGSNTAILLSQLGMICIGVSDHTRAIKCEEGFNVYKLREHCIKNKTLENYTYGESIEKEDFFSIECFIVIPAAKELVICGDDGKKINCKVIVEAANGPIDMEAEKAILENNIEIIPDILANSGGVIVSYYEWLQNKRSEYWEKSVILNKLSKLMEKTFNNVYQNHKQKNISLRTVCYGESIKKIEKIIKQKHMF</sequence>
<feature type="domain" description="Glutamate/phenylalanine/leucine/valine/L-tryptophan dehydrogenase C-terminal" evidence="3">
    <location>
        <begin position="181"/>
        <end position="411"/>
    </location>
</feature>
<keyword evidence="2" id="KW-0560">Oxidoreductase</keyword>
<reference evidence="4" key="1">
    <citation type="journal article" date="2020" name="Nature">
        <title>Giant virus diversity and host interactions through global metagenomics.</title>
        <authorList>
            <person name="Schulz F."/>
            <person name="Roux S."/>
            <person name="Paez-Espino D."/>
            <person name="Jungbluth S."/>
            <person name="Walsh D.A."/>
            <person name="Denef V.J."/>
            <person name="McMahon K.D."/>
            <person name="Konstantinidis K.T."/>
            <person name="Eloe-Fadrosh E.A."/>
            <person name="Kyrpides N.C."/>
            <person name="Woyke T."/>
        </authorList>
    </citation>
    <scope>NUCLEOTIDE SEQUENCE</scope>
    <source>
        <strain evidence="4">GVMAG-M-3300025138-11</strain>
    </source>
</reference>
<dbReference type="Gene3D" id="3.40.50.720">
    <property type="entry name" value="NAD(P)-binding Rossmann-like Domain"/>
    <property type="match status" value="1"/>
</dbReference>
<dbReference type="Gene3D" id="3.40.50.10860">
    <property type="entry name" value="Leucine Dehydrogenase, chain A, domain 1"/>
    <property type="match status" value="1"/>
</dbReference>